<dbReference type="EMBL" id="JACTNZ010000012">
    <property type="protein sequence ID" value="KAG5521308.1"/>
    <property type="molecule type" value="Genomic_DNA"/>
</dbReference>
<dbReference type="Proteomes" id="UP000823749">
    <property type="component" value="Chromosome 12"/>
</dbReference>
<evidence type="ECO:0000256" key="1">
    <source>
        <dbReference type="SAM" id="MobiDB-lite"/>
    </source>
</evidence>
<reference evidence="2" key="1">
    <citation type="submission" date="2020-08" db="EMBL/GenBank/DDBJ databases">
        <title>Plant Genome Project.</title>
        <authorList>
            <person name="Zhang R.-G."/>
        </authorList>
    </citation>
    <scope>NUCLEOTIDE SEQUENCE</scope>
    <source>
        <strain evidence="2">WSP0</strain>
        <tissue evidence="2">Leaf</tissue>
    </source>
</reference>
<dbReference type="AlphaFoldDB" id="A0AAV6I176"/>
<gene>
    <name evidence="2" type="ORF">RHGRI_033754</name>
</gene>
<accession>A0AAV6I176</accession>
<organism evidence="2 3">
    <name type="scientific">Rhododendron griersonianum</name>
    <dbReference type="NCBI Taxonomy" id="479676"/>
    <lineage>
        <taxon>Eukaryota</taxon>
        <taxon>Viridiplantae</taxon>
        <taxon>Streptophyta</taxon>
        <taxon>Embryophyta</taxon>
        <taxon>Tracheophyta</taxon>
        <taxon>Spermatophyta</taxon>
        <taxon>Magnoliopsida</taxon>
        <taxon>eudicotyledons</taxon>
        <taxon>Gunneridae</taxon>
        <taxon>Pentapetalae</taxon>
        <taxon>asterids</taxon>
        <taxon>Ericales</taxon>
        <taxon>Ericaceae</taxon>
        <taxon>Ericoideae</taxon>
        <taxon>Rhodoreae</taxon>
        <taxon>Rhododendron</taxon>
    </lineage>
</organism>
<feature type="region of interest" description="Disordered" evidence="1">
    <location>
        <begin position="46"/>
        <end position="65"/>
    </location>
</feature>
<sequence>MLSGVRGGRPPPRLPQCHNNNDCLPICRGCGFCVCLDNVCCSGCALDHSTSGPNKTGVPNKVASP</sequence>
<comment type="caution">
    <text evidence="2">The sequence shown here is derived from an EMBL/GenBank/DDBJ whole genome shotgun (WGS) entry which is preliminary data.</text>
</comment>
<evidence type="ECO:0000313" key="2">
    <source>
        <dbReference type="EMBL" id="KAG5521308.1"/>
    </source>
</evidence>
<protein>
    <submittedName>
        <fullName evidence="2">Uncharacterized protein</fullName>
    </submittedName>
</protein>
<name>A0AAV6I176_9ERIC</name>
<evidence type="ECO:0000313" key="3">
    <source>
        <dbReference type="Proteomes" id="UP000823749"/>
    </source>
</evidence>
<proteinExistence type="predicted"/>
<keyword evidence="3" id="KW-1185">Reference proteome</keyword>